<evidence type="ECO:0000313" key="12">
    <source>
        <dbReference type="Proteomes" id="UP000604825"/>
    </source>
</evidence>
<keyword evidence="12" id="KW-1185">Reference proteome</keyword>
<dbReference type="EC" id="2.7.11.1" evidence="1"/>
<dbReference type="PROSITE" id="PS00107">
    <property type="entry name" value="PROTEIN_KINASE_ATP"/>
    <property type="match status" value="1"/>
</dbReference>
<sequence>MALCNGVSQLASVAQLAGVDAYGLISMIVEAARTIKRNRETCQLLARRARMIGDLLQQLERTQLMQHMETRNPVEQLEETLWQAYILIVSCRDSGYLHSCCMGEKLADLLREVQNEITFSFQLFPLVSFVDNTRTWERLLSRACPLCSRETTDELHAVHHAEHEDRLRTEALMTNKFENLGTHPPSKPEEEKTEGQVMNMRGLVNLIGGSKTAELSHFSISQILAATDNLSERNLVGHGGFGYVYKGKLSNGLDIAIKRKDASSFQGPHEFRTEIEAIPNLQHKNIIALLGYCDQREENILIYEYMPNKCLASIVADETKREMLNWSKRLQIIKGIADGLVYLHGHSQMCIVHRDIKAGNILLDHEMNAKIIDFGLALMLAPNTTAEVAVMGTYGYADPEYVATGIISEKADVYGFGIVLLEIINGKLIRSYNKVKAKGHTGLLLPDYARKYQTKMHKFVDPLLRAKQHECAQIMEFKFLDLSATSSQTMAFLCSHSPPHHLLPPLHLPRPQPPQPHHQTQINGKDMALVGQVATVAQLVGLDAYSLITMIADAARTVRRNRATCRQLARRVEMIGGLLRRLQDAHPMRAPETRAPVEELEETLRRAYLLVRSCQRRGYAYRCFMGARHADELREVQGEIGFYLQLFPLVSYVDATLNWVRLLDKAGENSSCQEAPVVRPPLVPFLYLTFYRAMDAA</sequence>
<evidence type="ECO:0000256" key="3">
    <source>
        <dbReference type="ARBA" id="ARBA00022679"/>
    </source>
</evidence>
<evidence type="ECO:0000256" key="9">
    <source>
        <dbReference type="PROSITE-ProRule" id="PRU10141"/>
    </source>
</evidence>
<evidence type="ECO:0000256" key="6">
    <source>
        <dbReference type="ARBA" id="ARBA00022840"/>
    </source>
</evidence>
<comment type="catalytic activity">
    <reaction evidence="7">
        <text>L-threonyl-[protein] + ATP = O-phospho-L-threonyl-[protein] + ADP + H(+)</text>
        <dbReference type="Rhea" id="RHEA:46608"/>
        <dbReference type="Rhea" id="RHEA-COMP:11060"/>
        <dbReference type="Rhea" id="RHEA-COMP:11605"/>
        <dbReference type="ChEBI" id="CHEBI:15378"/>
        <dbReference type="ChEBI" id="CHEBI:30013"/>
        <dbReference type="ChEBI" id="CHEBI:30616"/>
        <dbReference type="ChEBI" id="CHEBI:61977"/>
        <dbReference type="ChEBI" id="CHEBI:456216"/>
        <dbReference type="EC" id="2.7.11.1"/>
    </reaction>
</comment>
<feature type="binding site" evidence="9">
    <location>
        <position position="258"/>
    </location>
    <ligand>
        <name>ATP</name>
        <dbReference type="ChEBI" id="CHEBI:30616"/>
    </ligand>
</feature>
<accession>A0A811SHZ6</accession>
<evidence type="ECO:0000259" key="10">
    <source>
        <dbReference type="PROSITE" id="PS50011"/>
    </source>
</evidence>
<dbReference type="AlphaFoldDB" id="A0A811SHZ6"/>
<dbReference type="PROSITE" id="PS00108">
    <property type="entry name" value="PROTEIN_KINASE_ST"/>
    <property type="match status" value="1"/>
</dbReference>
<dbReference type="Proteomes" id="UP000604825">
    <property type="component" value="Unassembled WGS sequence"/>
</dbReference>
<evidence type="ECO:0000256" key="5">
    <source>
        <dbReference type="ARBA" id="ARBA00022777"/>
    </source>
</evidence>
<dbReference type="GO" id="GO:0004674">
    <property type="term" value="F:protein serine/threonine kinase activity"/>
    <property type="evidence" value="ECO:0007669"/>
    <property type="project" value="UniProtKB-KW"/>
</dbReference>
<keyword evidence="3" id="KW-0808">Transferase</keyword>
<dbReference type="CDD" id="cd21037">
    <property type="entry name" value="MLKL_NTD"/>
    <property type="match status" value="2"/>
</dbReference>
<dbReference type="GO" id="GO:0007166">
    <property type="term" value="P:cell surface receptor signaling pathway"/>
    <property type="evidence" value="ECO:0007669"/>
    <property type="project" value="InterPro"/>
</dbReference>
<proteinExistence type="predicted"/>
<keyword evidence="6 9" id="KW-0067">ATP-binding</keyword>
<dbReference type="PROSITE" id="PS50011">
    <property type="entry name" value="PROTEIN_KINASE_DOM"/>
    <property type="match status" value="1"/>
</dbReference>
<dbReference type="Gene3D" id="1.20.930.20">
    <property type="entry name" value="Adaptor protein Cbl, N-terminal domain"/>
    <property type="match status" value="2"/>
</dbReference>
<feature type="domain" description="Protein kinase" evidence="10">
    <location>
        <begin position="230"/>
        <end position="493"/>
    </location>
</feature>
<comment type="catalytic activity">
    <reaction evidence="8">
        <text>L-seryl-[protein] + ATP = O-phospho-L-seryl-[protein] + ADP + H(+)</text>
        <dbReference type="Rhea" id="RHEA:17989"/>
        <dbReference type="Rhea" id="RHEA-COMP:9863"/>
        <dbReference type="Rhea" id="RHEA-COMP:11604"/>
        <dbReference type="ChEBI" id="CHEBI:15378"/>
        <dbReference type="ChEBI" id="CHEBI:29999"/>
        <dbReference type="ChEBI" id="CHEBI:30616"/>
        <dbReference type="ChEBI" id="CHEBI:83421"/>
        <dbReference type="ChEBI" id="CHEBI:456216"/>
        <dbReference type="EC" id="2.7.11.1"/>
    </reaction>
</comment>
<evidence type="ECO:0000256" key="4">
    <source>
        <dbReference type="ARBA" id="ARBA00022741"/>
    </source>
</evidence>
<dbReference type="FunFam" id="1.10.510.10:FF:001023">
    <property type="entry name" value="Os07g0541700 protein"/>
    <property type="match status" value="1"/>
</dbReference>
<comment type="caution">
    <text evidence="11">The sequence shown here is derived from an EMBL/GenBank/DDBJ whole genome shotgun (WGS) entry which is preliminary data.</text>
</comment>
<keyword evidence="2" id="KW-0723">Serine/threonine-protein kinase</keyword>
<keyword evidence="5" id="KW-0418">Kinase</keyword>
<dbReference type="InterPro" id="IPR036537">
    <property type="entry name" value="Adaptor_Cbl_N_dom_sf"/>
</dbReference>
<protein>
    <recommendedName>
        <fullName evidence="1">non-specific serine/threonine protein kinase</fullName>
        <ecNumber evidence="1">2.7.11.1</ecNumber>
    </recommendedName>
</protein>
<keyword evidence="4 9" id="KW-0547">Nucleotide-binding</keyword>
<dbReference type="InterPro" id="IPR017441">
    <property type="entry name" value="Protein_kinase_ATP_BS"/>
</dbReference>
<evidence type="ECO:0000313" key="11">
    <source>
        <dbReference type="EMBL" id="CAD6340280.1"/>
    </source>
</evidence>
<dbReference type="InterPro" id="IPR011009">
    <property type="entry name" value="Kinase-like_dom_sf"/>
</dbReference>
<evidence type="ECO:0000256" key="2">
    <source>
        <dbReference type="ARBA" id="ARBA00022527"/>
    </source>
</evidence>
<dbReference type="OrthoDB" id="635774at2759"/>
<evidence type="ECO:0000256" key="7">
    <source>
        <dbReference type="ARBA" id="ARBA00047899"/>
    </source>
</evidence>
<dbReference type="PANTHER" id="PTHR46604:SF4">
    <property type="entry name" value="EXPRESSED PROTEIN"/>
    <property type="match status" value="1"/>
</dbReference>
<dbReference type="FunFam" id="3.30.200.20:FF:000039">
    <property type="entry name" value="receptor-like protein kinase FERONIA"/>
    <property type="match status" value="1"/>
</dbReference>
<evidence type="ECO:0000256" key="8">
    <source>
        <dbReference type="ARBA" id="ARBA00048679"/>
    </source>
</evidence>
<dbReference type="InterPro" id="IPR045766">
    <property type="entry name" value="MCAfunc"/>
</dbReference>
<dbReference type="Gene3D" id="1.10.510.10">
    <property type="entry name" value="Transferase(Phosphotransferase) domain 1"/>
    <property type="match status" value="1"/>
</dbReference>
<dbReference type="Pfam" id="PF00069">
    <property type="entry name" value="Pkinase"/>
    <property type="match status" value="1"/>
</dbReference>
<dbReference type="PANTHER" id="PTHR46604">
    <property type="entry name" value="PROTEIN MID1-COMPLEMENTING ACTIVITY 1"/>
    <property type="match status" value="1"/>
</dbReference>
<gene>
    <name evidence="11" type="ORF">NCGR_LOCUS64378</name>
</gene>
<reference evidence="11" key="1">
    <citation type="submission" date="2020-10" db="EMBL/GenBank/DDBJ databases">
        <authorList>
            <person name="Han B."/>
            <person name="Lu T."/>
            <person name="Zhao Q."/>
            <person name="Huang X."/>
            <person name="Zhao Y."/>
        </authorList>
    </citation>
    <scope>NUCLEOTIDE SEQUENCE</scope>
</reference>
<dbReference type="SMART" id="SM00220">
    <property type="entry name" value="S_TKc"/>
    <property type="match status" value="1"/>
</dbReference>
<dbReference type="InterPro" id="IPR000719">
    <property type="entry name" value="Prot_kinase_dom"/>
</dbReference>
<name>A0A811SHZ6_9POAL</name>
<dbReference type="EMBL" id="CAJGYO010000019">
    <property type="protein sequence ID" value="CAD6340280.1"/>
    <property type="molecule type" value="Genomic_DNA"/>
</dbReference>
<dbReference type="Gene3D" id="3.30.200.20">
    <property type="entry name" value="Phosphorylase Kinase, domain 1"/>
    <property type="match status" value="1"/>
</dbReference>
<organism evidence="11 12">
    <name type="scientific">Miscanthus lutarioriparius</name>
    <dbReference type="NCBI Taxonomy" id="422564"/>
    <lineage>
        <taxon>Eukaryota</taxon>
        <taxon>Viridiplantae</taxon>
        <taxon>Streptophyta</taxon>
        <taxon>Embryophyta</taxon>
        <taxon>Tracheophyta</taxon>
        <taxon>Spermatophyta</taxon>
        <taxon>Magnoliopsida</taxon>
        <taxon>Liliopsida</taxon>
        <taxon>Poales</taxon>
        <taxon>Poaceae</taxon>
        <taxon>PACMAD clade</taxon>
        <taxon>Panicoideae</taxon>
        <taxon>Andropogonodae</taxon>
        <taxon>Andropogoneae</taxon>
        <taxon>Saccharinae</taxon>
        <taxon>Miscanthus</taxon>
    </lineage>
</organism>
<evidence type="ECO:0000256" key="1">
    <source>
        <dbReference type="ARBA" id="ARBA00012513"/>
    </source>
</evidence>
<dbReference type="GO" id="GO:0005524">
    <property type="term" value="F:ATP binding"/>
    <property type="evidence" value="ECO:0007669"/>
    <property type="project" value="UniProtKB-UniRule"/>
</dbReference>
<dbReference type="InterPro" id="IPR059179">
    <property type="entry name" value="MLKL-like_MCAfunc"/>
</dbReference>
<dbReference type="SUPFAM" id="SSF56112">
    <property type="entry name" value="Protein kinase-like (PK-like)"/>
    <property type="match status" value="1"/>
</dbReference>
<dbReference type="InterPro" id="IPR008271">
    <property type="entry name" value="Ser/Thr_kinase_AS"/>
</dbReference>
<dbReference type="Pfam" id="PF19584">
    <property type="entry name" value="MCAfunc"/>
    <property type="match status" value="2"/>
</dbReference>